<dbReference type="InterPro" id="IPR043128">
    <property type="entry name" value="Rev_trsase/Diguanyl_cyclase"/>
</dbReference>
<proteinExistence type="predicted"/>
<dbReference type="SUPFAM" id="SSF53098">
    <property type="entry name" value="Ribonuclease H-like"/>
    <property type="match status" value="1"/>
</dbReference>
<dbReference type="InterPro" id="IPR050951">
    <property type="entry name" value="Retrovirus_Pol_polyprotein"/>
</dbReference>
<evidence type="ECO:0000313" key="2">
    <source>
        <dbReference type="EMBL" id="GEU31465.1"/>
    </source>
</evidence>
<dbReference type="EMBL" id="BKCJ010000254">
    <property type="protein sequence ID" value="GEU31465.1"/>
    <property type="molecule type" value="Genomic_DNA"/>
</dbReference>
<dbReference type="InterPro" id="IPR001584">
    <property type="entry name" value="Integrase_cat-core"/>
</dbReference>
<feature type="domain" description="Integrase catalytic" evidence="1">
    <location>
        <begin position="216"/>
        <end position="310"/>
    </location>
</feature>
<dbReference type="GO" id="GO:0003964">
    <property type="term" value="F:RNA-directed DNA polymerase activity"/>
    <property type="evidence" value="ECO:0007669"/>
    <property type="project" value="UniProtKB-KW"/>
</dbReference>
<dbReference type="InterPro" id="IPR012337">
    <property type="entry name" value="RNaseH-like_sf"/>
</dbReference>
<keyword evidence="2" id="KW-0548">Nucleotidyltransferase</keyword>
<dbReference type="Gene3D" id="3.30.420.10">
    <property type="entry name" value="Ribonuclease H-like superfamily/Ribonuclease H"/>
    <property type="match status" value="1"/>
</dbReference>
<dbReference type="PANTHER" id="PTHR37984:SF5">
    <property type="entry name" value="PROTEIN NYNRIN-LIKE"/>
    <property type="match status" value="1"/>
</dbReference>
<dbReference type="InterPro" id="IPR043502">
    <property type="entry name" value="DNA/RNA_pol_sf"/>
</dbReference>
<organism evidence="2">
    <name type="scientific">Tanacetum cinerariifolium</name>
    <name type="common">Dalmatian daisy</name>
    <name type="synonym">Chrysanthemum cinerariifolium</name>
    <dbReference type="NCBI Taxonomy" id="118510"/>
    <lineage>
        <taxon>Eukaryota</taxon>
        <taxon>Viridiplantae</taxon>
        <taxon>Streptophyta</taxon>
        <taxon>Embryophyta</taxon>
        <taxon>Tracheophyta</taxon>
        <taxon>Spermatophyta</taxon>
        <taxon>Magnoliopsida</taxon>
        <taxon>eudicotyledons</taxon>
        <taxon>Gunneridae</taxon>
        <taxon>Pentapetalae</taxon>
        <taxon>asterids</taxon>
        <taxon>campanulids</taxon>
        <taxon>Asterales</taxon>
        <taxon>Asteraceae</taxon>
        <taxon>Asteroideae</taxon>
        <taxon>Anthemideae</taxon>
        <taxon>Anthemidinae</taxon>
        <taxon>Tanacetum</taxon>
    </lineage>
</organism>
<dbReference type="AlphaFoldDB" id="A0A6L2J673"/>
<dbReference type="PANTHER" id="PTHR37984">
    <property type="entry name" value="PROTEIN CBG26694"/>
    <property type="match status" value="1"/>
</dbReference>
<gene>
    <name evidence="2" type="ORF">Tci_003443</name>
</gene>
<comment type="caution">
    <text evidence="2">The sequence shown here is derived from an EMBL/GenBank/DDBJ whole genome shotgun (WGS) entry which is preliminary data.</text>
</comment>
<reference evidence="2" key="1">
    <citation type="journal article" date="2019" name="Sci. Rep.">
        <title>Draft genome of Tanacetum cinerariifolium, the natural source of mosquito coil.</title>
        <authorList>
            <person name="Yamashiro T."/>
            <person name="Shiraishi A."/>
            <person name="Satake H."/>
            <person name="Nakayama K."/>
        </authorList>
    </citation>
    <scope>NUCLEOTIDE SEQUENCE</scope>
</reference>
<accession>A0A6L2J673</accession>
<evidence type="ECO:0000259" key="1">
    <source>
        <dbReference type="PROSITE" id="PS50994"/>
    </source>
</evidence>
<keyword evidence="2" id="KW-0695">RNA-directed DNA polymerase</keyword>
<keyword evidence="2" id="KW-0808">Transferase</keyword>
<dbReference type="GO" id="GO:0015074">
    <property type="term" value="P:DNA integration"/>
    <property type="evidence" value="ECO:0007669"/>
    <property type="project" value="InterPro"/>
</dbReference>
<dbReference type="Gene3D" id="3.30.70.270">
    <property type="match status" value="1"/>
</dbReference>
<dbReference type="SUPFAM" id="SSF56672">
    <property type="entry name" value="DNA/RNA polymerases"/>
    <property type="match status" value="1"/>
</dbReference>
<dbReference type="GO" id="GO:0003676">
    <property type="term" value="F:nucleic acid binding"/>
    <property type="evidence" value="ECO:0007669"/>
    <property type="project" value="InterPro"/>
</dbReference>
<name>A0A6L2J673_TANCI</name>
<sequence length="408" mass="46866">MMAIFYDMIEKTMEVFMDDFSVFRNSFGTCLSHLDKMLKRCEDINLFLNWEKSHFMVKEGIVLGHKISKNGIEVDKAKVNVIAKLPHPTTVKVRIKSSGGVFTARKPLIFLRLATMDPLGDIMTRTTPPKRCLTLVSTGPQSIVMPMTWSNLVTLVNVREKFRNGMKCLKIPSKFMRSSTYGASISWGRSRLHEGTSIYSWPSITCRNGLKRMRFPPTTPDDRGMHFCNDLFAKVMLKYGVTHRLATAYHPQTSGQVEVYNRGLKRILERTTGENRATWSEKLDDALWAFRIAFKTPIGCTPYKLKVQLNELNELRDQAYDNSLIYKEKTKRIHDSKIKDRVFNVGDRVLLFNSRLKIFSGKLKTCWTGPFTITQVFPYGTVELSQTEGPNFKVNGYRLKYYFGGDIP</sequence>
<dbReference type="PROSITE" id="PS50994">
    <property type="entry name" value="INTEGRASE"/>
    <property type="match status" value="1"/>
</dbReference>
<dbReference type="InterPro" id="IPR036397">
    <property type="entry name" value="RNaseH_sf"/>
</dbReference>
<protein>
    <submittedName>
        <fullName evidence="2">Reverse transcriptase domain-containing protein</fullName>
    </submittedName>
</protein>